<evidence type="ECO:0000259" key="7">
    <source>
        <dbReference type="Pfam" id="PF00593"/>
    </source>
</evidence>
<keyword evidence="10" id="KW-1185">Reference proteome</keyword>
<accession>A0ABY6BIJ7</accession>
<dbReference type="InterPro" id="IPR036942">
    <property type="entry name" value="Beta-barrel_TonB_sf"/>
</dbReference>
<protein>
    <submittedName>
        <fullName evidence="9">TonB-dependent receptor</fullName>
    </submittedName>
</protein>
<dbReference type="EMBL" id="CP104694">
    <property type="protein sequence ID" value="UXI69689.1"/>
    <property type="molecule type" value="Genomic_DNA"/>
</dbReference>
<dbReference type="InterPro" id="IPR037066">
    <property type="entry name" value="Plug_dom_sf"/>
</dbReference>
<reference evidence="9" key="1">
    <citation type="submission" date="2022-09" db="EMBL/GenBank/DDBJ databases">
        <title>Tahibacter sp. nov., isolated from a fresh water.</title>
        <authorList>
            <person name="Baek J.H."/>
            <person name="Lee J.K."/>
            <person name="Kim J.M."/>
            <person name="Jeon C.O."/>
        </authorList>
    </citation>
    <scope>NUCLEOTIDE SEQUENCE</scope>
    <source>
        <strain evidence="9">W38</strain>
    </source>
</reference>
<feature type="compositionally biased region" description="Acidic residues" evidence="5">
    <location>
        <begin position="333"/>
        <end position="344"/>
    </location>
</feature>
<evidence type="ECO:0000256" key="2">
    <source>
        <dbReference type="ARBA" id="ARBA00023136"/>
    </source>
</evidence>
<keyword evidence="2 4" id="KW-0472">Membrane</keyword>
<dbReference type="Pfam" id="PF00593">
    <property type="entry name" value="TonB_dep_Rec_b-barrel"/>
    <property type="match status" value="1"/>
</dbReference>
<proteinExistence type="inferred from homology"/>
<feature type="domain" description="TonB-dependent receptor-like beta-barrel" evidence="7">
    <location>
        <begin position="289"/>
        <end position="725"/>
    </location>
</feature>
<feature type="domain" description="TonB-dependent receptor plug" evidence="8">
    <location>
        <begin position="54"/>
        <end position="153"/>
    </location>
</feature>
<evidence type="ECO:0000256" key="3">
    <source>
        <dbReference type="ARBA" id="ARBA00023237"/>
    </source>
</evidence>
<comment type="subcellular location">
    <subcellularLocation>
        <location evidence="1 4">Cell outer membrane</location>
    </subcellularLocation>
</comment>
<dbReference type="InterPro" id="IPR012910">
    <property type="entry name" value="Plug_dom"/>
</dbReference>
<feature type="region of interest" description="Disordered" evidence="5">
    <location>
        <begin position="330"/>
        <end position="352"/>
    </location>
</feature>
<keyword evidence="9" id="KW-0675">Receptor</keyword>
<dbReference type="Gene3D" id="2.170.130.10">
    <property type="entry name" value="TonB-dependent receptor, plug domain"/>
    <property type="match status" value="1"/>
</dbReference>
<dbReference type="Gene3D" id="2.40.170.20">
    <property type="entry name" value="TonB-dependent receptor, beta-barrel domain"/>
    <property type="match status" value="1"/>
</dbReference>
<name>A0ABY6BIJ7_9GAMM</name>
<dbReference type="InterPro" id="IPR000531">
    <property type="entry name" value="Beta-barrel_TonB"/>
</dbReference>
<evidence type="ECO:0000259" key="8">
    <source>
        <dbReference type="Pfam" id="PF07715"/>
    </source>
</evidence>
<feature type="signal peptide" evidence="6">
    <location>
        <begin position="1"/>
        <end position="23"/>
    </location>
</feature>
<evidence type="ECO:0000313" key="9">
    <source>
        <dbReference type="EMBL" id="UXI69689.1"/>
    </source>
</evidence>
<evidence type="ECO:0000313" key="10">
    <source>
        <dbReference type="Proteomes" id="UP001064632"/>
    </source>
</evidence>
<dbReference type="PANTHER" id="PTHR40980">
    <property type="entry name" value="PLUG DOMAIN-CONTAINING PROTEIN"/>
    <property type="match status" value="1"/>
</dbReference>
<dbReference type="PANTHER" id="PTHR40980:SF4">
    <property type="entry name" value="TONB-DEPENDENT RECEPTOR-LIKE BETA-BARREL DOMAIN-CONTAINING PROTEIN"/>
    <property type="match status" value="1"/>
</dbReference>
<gene>
    <name evidence="9" type="ORF">N4264_08675</name>
</gene>
<keyword evidence="4" id="KW-0798">TonB box</keyword>
<dbReference type="SUPFAM" id="SSF56935">
    <property type="entry name" value="Porins"/>
    <property type="match status" value="1"/>
</dbReference>
<sequence>MKNDAKRTVLAVALALAIGQSRAAPEQAGPDVATSMDEIVVQADITYRDRSDETPPVLVYDLEYFQRFEPLTVGDMLKRVPSVAFVSDVLEYDGAQLRGLQAAYTQVLINGKKVPGAGDDRSFFVDRIPAELVDHIEVVRSASASRSGDAVAGALNIVLREAYAFDGAYLRAGALHFDDGTMKPTYGGLAGGDVGGGRLLAGFNVQGRYNPKQKQSVRFEEPGGDFVDREDQDDIRDGTDYSANLSYHREFGPGELDLSAFLVRTDRRESEHSVEFNDPVSRAIAHRVSVNDQVVDIDQDNYSLAASYRFEGLGGATEISLQRAAFDDSRFDTEEESSFDDEEMPPAFDEREGTRTLTATHDTETTLRVSHQRAIGGRQLAFGIDLQRKDRDTTLLTAEVDTDEEHAPLPPYTEFVHVASDIQERRVDPWITWSGQGRALRWETGLRYERTDADIHSDNEAVANEYRILLPSAHFRWELSDGDRLRLSLARTVRRPDFKQLLPVTLEEEFGDNDFIGNPSLKLENAWGLDLGFEHRLGKRGVVGINLFYRNVRDLIEVVNTGTPSATALDDYEEAVDEFLEEHPGATAATPGYPVFDPDSFVFSAANVGHGRVYGVELDVSTPLTALGLPDTGVFANYSWLDSSVRDAMGARRFNNQPRFVYNVGVIHDIPSVGMSVGASYRKQGDAEQRLLAEEVRTEYGADLEAFVEKRFGDSVSVRLTASNLLNARKDEFFGKFDTLGDQQGRDFDEYELESEQSGPVVQLIARFAF</sequence>
<evidence type="ECO:0000256" key="1">
    <source>
        <dbReference type="ARBA" id="ARBA00004442"/>
    </source>
</evidence>
<comment type="similarity">
    <text evidence="4">Belongs to the TonB-dependent receptor family.</text>
</comment>
<evidence type="ECO:0000256" key="5">
    <source>
        <dbReference type="SAM" id="MobiDB-lite"/>
    </source>
</evidence>
<evidence type="ECO:0000256" key="6">
    <source>
        <dbReference type="SAM" id="SignalP"/>
    </source>
</evidence>
<dbReference type="Pfam" id="PF07715">
    <property type="entry name" value="Plug"/>
    <property type="match status" value="1"/>
</dbReference>
<organism evidence="9 10">
    <name type="scientific">Tahibacter amnicola</name>
    <dbReference type="NCBI Taxonomy" id="2976241"/>
    <lineage>
        <taxon>Bacteria</taxon>
        <taxon>Pseudomonadati</taxon>
        <taxon>Pseudomonadota</taxon>
        <taxon>Gammaproteobacteria</taxon>
        <taxon>Lysobacterales</taxon>
        <taxon>Rhodanobacteraceae</taxon>
        <taxon>Tahibacter</taxon>
    </lineage>
</organism>
<feature type="chain" id="PRO_5045111026" evidence="6">
    <location>
        <begin position="24"/>
        <end position="770"/>
    </location>
</feature>
<keyword evidence="6" id="KW-0732">Signal</keyword>
<dbReference type="Proteomes" id="UP001064632">
    <property type="component" value="Chromosome"/>
</dbReference>
<evidence type="ECO:0000256" key="4">
    <source>
        <dbReference type="RuleBase" id="RU003357"/>
    </source>
</evidence>
<keyword evidence="3" id="KW-0998">Cell outer membrane</keyword>
<dbReference type="RefSeq" id="WP_261696642.1">
    <property type="nucleotide sequence ID" value="NZ_CP104694.1"/>
</dbReference>